<accession>A0A2Z6PJK7</accession>
<dbReference type="Pfam" id="PF00646">
    <property type="entry name" value="F-box"/>
    <property type="match status" value="1"/>
</dbReference>
<dbReference type="SMART" id="SM00256">
    <property type="entry name" value="FBOX"/>
    <property type="match status" value="1"/>
</dbReference>
<dbReference type="SUPFAM" id="SSF52047">
    <property type="entry name" value="RNI-like"/>
    <property type="match status" value="1"/>
</dbReference>
<reference evidence="3" key="1">
    <citation type="journal article" date="2017" name="Front. Plant Sci.">
        <title>Climate Clever Clovers: New Paradigm to Reduce the Environmental Footprint of Ruminants by Breeding Low Methanogenic Forages Utilizing Haplotype Variation.</title>
        <authorList>
            <person name="Kaur P."/>
            <person name="Appels R."/>
            <person name="Bayer P.E."/>
            <person name="Keeble-Gagnere G."/>
            <person name="Wang J."/>
            <person name="Hirakawa H."/>
            <person name="Shirasawa K."/>
            <person name="Vercoe P."/>
            <person name="Stefanova K."/>
            <person name="Durmic Z."/>
            <person name="Nichols P."/>
            <person name="Revell C."/>
            <person name="Isobe S.N."/>
            <person name="Edwards D."/>
            <person name="Erskine W."/>
        </authorList>
    </citation>
    <scope>NUCLEOTIDE SEQUENCE [LARGE SCALE GENOMIC DNA]</scope>
    <source>
        <strain evidence="3">cv. Daliak</strain>
    </source>
</reference>
<sequence length="249" mass="29034">MMASSAKKAKVDSKRMPNWLELPIDLTKNILQRLDTIEIVTSANVCPLWWNICKDPLMWRTINMSGFQIRQYDFSCLEKICRCAIDLSRGHLEDIDISFFGTDDLLEYMAHRASYLRRLRLFRCREISNKGFSEFVKKFSLLEDLDISFNILTKDTIVTIGQCCPFLKSLNLERIRSSDCECDGQAFAIAKTMPGLCRLKLTRIVLLNITLFAIIEGCPLLESLDVKECHRLYLMWKLEETYAKDDWKY</sequence>
<organism evidence="2 3">
    <name type="scientific">Trifolium subterraneum</name>
    <name type="common">Subterranean clover</name>
    <dbReference type="NCBI Taxonomy" id="3900"/>
    <lineage>
        <taxon>Eukaryota</taxon>
        <taxon>Viridiplantae</taxon>
        <taxon>Streptophyta</taxon>
        <taxon>Embryophyta</taxon>
        <taxon>Tracheophyta</taxon>
        <taxon>Spermatophyta</taxon>
        <taxon>Magnoliopsida</taxon>
        <taxon>eudicotyledons</taxon>
        <taxon>Gunneridae</taxon>
        <taxon>Pentapetalae</taxon>
        <taxon>rosids</taxon>
        <taxon>fabids</taxon>
        <taxon>Fabales</taxon>
        <taxon>Fabaceae</taxon>
        <taxon>Papilionoideae</taxon>
        <taxon>50 kb inversion clade</taxon>
        <taxon>NPAAA clade</taxon>
        <taxon>Hologalegina</taxon>
        <taxon>IRL clade</taxon>
        <taxon>Trifolieae</taxon>
        <taxon>Trifolium</taxon>
    </lineage>
</organism>
<dbReference type="InterPro" id="IPR001810">
    <property type="entry name" value="F-box_dom"/>
</dbReference>
<evidence type="ECO:0000313" key="3">
    <source>
        <dbReference type="Proteomes" id="UP000242715"/>
    </source>
</evidence>
<dbReference type="PROSITE" id="PS50181">
    <property type="entry name" value="FBOX"/>
    <property type="match status" value="1"/>
</dbReference>
<keyword evidence="3" id="KW-1185">Reference proteome</keyword>
<dbReference type="AlphaFoldDB" id="A0A2Z6PJK7"/>
<evidence type="ECO:0000259" key="1">
    <source>
        <dbReference type="PROSITE" id="PS50181"/>
    </source>
</evidence>
<dbReference type="EMBL" id="DF974850">
    <property type="protein sequence ID" value="GAU50715.1"/>
    <property type="molecule type" value="Genomic_DNA"/>
</dbReference>
<feature type="domain" description="F-box" evidence="1">
    <location>
        <begin position="16"/>
        <end position="62"/>
    </location>
</feature>
<gene>
    <name evidence="2" type="ORF">TSUD_123680</name>
</gene>
<dbReference type="OrthoDB" id="1419625at2759"/>
<name>A0A2Z6PJK7_TRISU</name>
<dbReference type="CDD" id="cd22164">
    <property type="entry name" value="F-box_AtSKIP19-like"/>
    <property type="match status" value="1"/>
</dbReference>
<dbReference type="InterPro" id="IPR032675">
    <property type="entry name" value="LRR_dom_sf"/>
</dbReference>
<dbReference type="PANTHER" id="PTHR38926:SF2">
    <property type="entry name" value="F-BOX_LRR-REPEAT PROTEIN 21-RELATED"/>
    <property type="match status" value="1"/>
</dbReference>
<evidence type="ECO:0000313" key="2">
    <source>
        <dbReference type="EMBL" id="GAU50715.1"/>
    </source>
</evidence>
<proteinExistence type="predicted"/>
<dbReference type="Gene3D" id="3.80.10.10">
    <property type="entry name" value="Ribonuclease Inhibitor"/>
    <property type="match status" value="1"/>
</dbReference>
<dbReference type="PANTHER" id="PTHR38926">
    <property type="entry name" value="F-BOX DOMAIN CONTAINING PROTEIN, EXPRESSED"/>
    <property type="match status" value="1"/>
</dbReference>
<dbReference type="Proteomes" id="UP000242715">
    <property type="component" value="Unassembled WGS sequence"/>
</dbReference>
<protein>
    <recommendedName>
        <fullName evidence="1">F-box domain-containing protein</fullName>
    </recommendedName>
</protein>